<dbReference type="GO" id="GO:0005634">
    <property type="term" value="C:nucleus"/>
    <property type="evidence" value="ECO:0007669"/>
    <property type="project" value="TreeGrafter"/>
</dbReference>
<keyword evidence="11" id="KW-1185">Reference proteome</keyword>
<sequence length="956" mass="105024">MAVSITSAKGFISLLAESEPELQYYGLVKLNENIDQFWAEVSEFVTQIEVIAENSKNEHQKLAALVASKLYFHLQELSDSLNLALEAGELFDLKEDSQYVKTVVNKAIEEYIRERNESKSDNSSKPINPRLEKLVEGVFQRCISEKEYNNVVGLAIEAQRLDVVEKVLKIDHSGKLFRYIQKQCLEYVNKIEYRNEIYELLVKVQLESKKIDHVSVCHILAALDDPLRSAKLLTDLALSGDDGEISAYQIAFDTEETAVQSYLLSQTKIIKEKQDELTNNEKGKDAKALSKLCNILDGTVKRKLLLEFWFSNNHSNMTTLNKTNSCLDSRSSICHSAMSVANGYMHAGTTVDSFLRNNLDWLSRANNWSKFTATSALGVIHRGQTNFGMSLMKPYLPQDGVSSSPYSESGAFFALGLIHSRSGTPEIVEYLQQALTQYQSKDSETLQHGACLGLGLAAMGHCRSDLYESLKATLYSDSAVAGEAAGIAMGLLMVGSGTNSVIDDMLLYARETSHEKIIRGLAIGMALVVFGIRDDAEVLINDLCNDEDPILRYAGVLATTTAYCASGSNNAIQRLLHMAVSDVNDDVRRASVIGLGFILLRTPEQVPRMVELLSGSYNPHVRFGSAIALGIALTGSGSMAAIDILQPMLKDSVDFVKQGAFIAMSMVLMQYNDAMNPKASAFRASMATAISNKHEEPLSKVGAVMAQGIMDAGGRNSTIQLISKSSGLLNIEACVGVFVMTQFWSWFPLSHFLSLAFTPAGLIGINKDLKVPKFDVSSHSKSGLFSYPVEVKDSKAEAPEAIKPVTLSFTAKTKAQKQGGSKESEEPIQSPMETDDVVPASDAMDTDDSPVVSKTDTQPLSKSKRSRVAVPEMCLVPNFSRVLPQQEQFISWPNDSRFVPIKTNAVSGFVLLKDTKPELDIEFIPTTLPEVAEPQPENSTEELTPPEPFTYPFGRD</sequence>
<organism evidence="10 11">
    <name type="scientific">Furculomyces boomerangus</name>
    <dbReference type="NCBI Taxonomy" id="61424"/>
    <lineage>
        <taxon>Eukaryota</taxon>
        <taxon>Fungi</taxon>
        <taxon>Fungi incertae sedis</taxon>
        <taxon>Zoopagomycota</taxon>
        <taxon>Kickxellomycotina</taxon>
        <taxon>Harpellomycetes</taxon>
        <taxon>Harpellales</taxon>
        <taxon>Harpellaceae</taxon>
        <taxon>Furculomyces</taxon>
    </lineage>
</organism>
<evidence type="ECO:0000313" key="10">
    <source>
        <dbReference type="EMBL" id="PVU98155.1"/>
    </source>
</evidence>
<dbReference type="Gene3D" id="1.25.10.10">
    <property type="entry name" value="Leucine-rich Repeat Variant"/>
    <property type="match status" value="1"/>
</dbReference>
<dbReference type="PANTHER" id="PTHR10943">
    <property type="entry name" value="26S PROTEASOME NON-ATPASE REGULATORY SUBUNIT"/>
    <property type="match status" value="1"/>
</dbReference>
<evidence type="ECO:0000259" key="9">
    <source>
        <dbReference type="Pfam" id="PF21505"/>
    </source>
</evidence>
<dbReference type="Pfam" id="PF21505">
    <property type="entry name" value="RPN2_N"/>
    <property type="match status" value="1"/>
</dbReference>
<dbReference type="FunFam" id="1.25.10.10:FF:000017">
    <property type="entry name" value="26S proteasome non-ATPase regulatory subunit 1"/>
    <property type="match status" value="1"/>
</dbReference>
<protein>
    <recommendedName>
        <fullName evidence="3 6">26S proteasome regulatory subunit RPN2</fullName>
    </recommendedName>
</protein>
<evidence type="ECO:0000256" key="5">
    <source>
        <dbReference type="ARBA" id="ARBA00022942"/>
    </source>
</evidence>
<evidence type="ECO:0000259" key="8">
    <source>
        <dbReference type="Pfam" id="PF18004"/>
    </source>
</evidence>
<dbReference type="InterPro" id="IPR048570">
    <property type="entry name" value="PSMD1_RPN2_N"/>
</dbReference>
<feature type="domain" description="26S proteasome regulatory subunit RPN2 C-terminal" evidence="8">
    <location>
        <begin position="762"/>
        <end position="924"/>
    </location>
</feature>
<name>A0A2T9Z0M1_9FUNG</name>
<keyword evidence="4" id="KW-0677">Repeat</keyword>
<dbReference type="Pfam" id="PF01851">
    <property type="entry name" value="PC_rep"/>
    <property type="match status" value="1"/>
</dbReference>
<dbReference type="GO" id="GO:0008540">
    <property type="term" value="C:proteasome regulatory particle, base subcomplex"/>
    <property type="evidence" value="ECO:0007669"/>
    <property type="project" value="UniProtKB-UniRule"/>
</dbReference>
<dbReference type="GO" id="GO:0042176">
    <property type="term" value="P:regulation of protein catabolic process"/>
    <property type="evidence" value="ECO:0007669"/>
    <property type="project" value="UniProtKB-UniRule"/>
</dbReference>
<dbReference type="InterPro" id="IPR011989">
    <property type="entry name" value="ARM-like"/>
</dbReference>
<reference evidence="10 11" key="1">
    <citation type="journal article" date="2018" name="MBio">
        <title>Comparative Genomics Reveals the Core Gene Toolbox for the Fungus-Insect Symbiosis.</title>
        <authorList>
            <person name="Wang Y."/>
            <person name="Stata M."/>
            <person name="Wang W."/>
            <person name="Stajich J.E."/>
            <person name="White M.M."/>
            <person name="Moncalvo J.M."/>
        </authorList>
    </citation>
    <scope>NUCLEOTIDE SEQUENCE [LARGE SCALE GENOMIC DNA]</scope>
    <source>
        <strain evidence="10 11">AUS-77-4</strain>
    </source>
</reference>
<dbReference type="PANTHER" id="PTHR10943:SF2">
    <property type="entry name" value="26S PROTEASOME NON-ATPASE REGULATORY SUBUNIT 1"/>
    <property type="match status" value="1"/>
</dbReference>
<evidence type="ECO:0000256" key="4">
    <source>
        <dbReference type="ARBA" id="ARBA00022737"/>
    </source>
</evidence>
<dbReference type="PIRSF" id="PIRSF015947">
    <property type="entry name" value="26S_Psome_Rpn2"/>
    <property type="match status" value="1"/>
</dbReference>
<evidence type="ECO:0000313" key="11">
    <source>
        <dbReference type="Proteomes" id="UP000245699"/>
    </source>
</evidence>
<dbReference type="EMBL" id="MBFT01000088">
    <property type="protein sequence ID" value="PVU98155.1"/>
    <property type="molecule type" value="Genomic_DNA"/>
</dbReference>
<feature type="domain" description="26S proteasome non-ATPase regulatory subunit 1/RPN2 N-terminal" evidence="9">
    <location>
        <begin position="6"/>
        <end position="313"/>
    </location>
</feature>
<dbReference type="GO" id="GO:0043161">
    <property type="term" value="P:proteasome-mediated ubiquitin-dependent protein catabolic process"/>
    <property type="evidence" value="ECO:0007669"/>
    <property type="project" value="TreeGrafter"/>
</dbReference>
<feature type="region of interest" description="Disordered" evidence="7">
    <location>
        <begin position="929"/>
        <end position="956"/>
    </location>
</feature>
<dbReference type="SUPFAM" id="SSF48371">
    <property type="entry name" value="ARM repeat"/>
    <property type="match status" value="1"/>
</dbReference>
<feature type="compositionally biased region" description="Polar residues" evidence="7">
    <location>
        <begin position="852"/>
        <end position="861"/>
    </location>
</feature>
<dbReference type="Pfam" id="PF13646">
    <property type="entry name" value="HEAT_2"/>
    <property type="match status" value="1"/>
</dbReference>
<evidence type="ECO:0000256" key="3">
    <source>
        <dbReference type="ARBA" id="ARBA00015684"/>
    </source>
</evidence>
<dbReference type="InterPro" id="IPR016642">
    <property type="entry name" value="26S_Psome_Rpn2"/>
</dbReference>
<dbReference type="Proteomes" id="UP000245699">
    <property type="component" value="Unassembled WGS sequence"/>
</dbReference>
<dbReference type="STRING" id="61424.A0A2T9Z0M1"/>
<dbReference type="InterPro" id="IPR002015">
    <property type="entry name" value="Proteasome/cyclosome_rpt"/>
</dbReference>
<comment type="similarity">
    <text evidence="2 6">Belongs to the proteasome subunit S1 family.</text>
</comment>
<evidence type="ECO:0000256" key="6">
    <source>
        <dbReference type="PIRNR" id="PIRNR015947"/>
    </source>
</evidence>
<keyword evidence="5 6" id="KW-0647">Proteasome</keyword>
<dbReference type="OrthoDB" id="261572at2759"/>
<evidence type="ECO:0000256" key="7">
    <source>
        <dbReference type="SAM" id="MobiDB-lite"/>
    </source>
</evidence>
<gene>
    <name evidence="10" type="ORF">BB559_001755</name>
</gene>
<evidence type="ECO:0000256" key="2">
    <source>
        <dbReference type="ARBA" id="ARBA00006308"/>
    </source>
</evidence>
<accession>A0A2T9Z0M1</accession>
<comment type="function">
    <text evidence="1 6">Acts as a regulatory subunit of the 26S proteasome which is involved in the ATP-dependent degradation of ubiquitinated proteins.</text>
</comment>
<evidence type="ECO:0000256" key="1">
    <source>
        <dbReference type="ARBA" id="ARBA00002187"/>
    </source>
</evidence>
<dbReference type="InterPro" id="IPR040623">
    <property type="entry name" value="RPN2_C"/>
</dbReference>
<dbReference type="InterPro" id="IPR016024">
    <property type="entry name" value="ARM-type_fold"/>
</dbReference>
<dbReference type="AlphaFoldDB" id="A0A2T9Z0M1"/>
<dbReference type="GO" id="GO:0034515">
    <property type="term" value="C:proteasome storage granule"/>
    <property type="evidence" value="ECO:0007669"/>
    <property type="project" value="TreeGrafter"/>
</dbReference>
<dbReference type="Pfam" id="PF18004">
    <property type="entry name" value="RPN2_C"/>
    <property type="match status" value="1"/>
</dbReference>
<comment type="caution">
    <text evidence="10">The sequence shown here is derived from an EMBL/GenBank/DDBJ whole genome shotgun (WGS) entry which is preliminary data.</text>
</comment>
<proteinExistence type="inferred from homology"/>
<feature type="region of interest" description="Disordered" evidence="7">
    <location>
        <begin position="813"/>
        <end position="865"/>
    </location>
</feature>
<dbReference type="GO" id="GO:0030234">
    <property type="term" value="F:enzyme regulator activity"/>
    <property type="evidence" value="ECO:0007669"/>
    <property type="project" value="UniProtKB-UniRule"/>
</dbReference>